<protein>
    <submittedName>
        <fullName evidence="7">RNA polymerase sigma factor, sigma-70 family</fullName>
    </submittedName>
</protein>
<dbReference type="SUPFAM" id="SSF88946">
    <property type="entry name" value="Sigma2 domain of RNA polymerase sigma factors"/>
    <property type="match status" value="1"/>
</dbReference>
<keyword evidence="3" id="KW-0731">Sigma factor</keyword>
<accession>A0A1I5TW81</accession>
<organism evidence="7 8">
    <name type="scientific">Pseudarcicella hirudinis</name>
    <dbReference type="NCBI Taxonomy" id="1079859"/>
    <lineage>
        <taxon>Bacteria</taxon>
        <taxon>Pseudomonadati</taxon>
        <taxon>Bacteroidota</taxon>
        <taxon>Cytophagia</taxon>
        <taxon>Cytophagales</taxon>
        <taxon>Flectobacillaceae</taxon>
        <taxon>Pseudarcicella</taxon>
    </lineage>
</organism>
<dbReference type="CDD" id="cd06171">
    <property type="entry name" value="Sigma70_r4"/>
    <property type="match status" value="1"/>
</dbReference>
<dbReference type="Gene3D" id="1.10.10.10">
    <property type="entry name" value="Winged helix-like DNA-binding domain superfamily/Winged helix DNA-binding domain"/>
    <property type="match status" value="1"/>
</dbReference>
<keyword evidence="8" id="KW-1185">Reference proteome</keyword>
<dbReference type="OrthoDB" id="9150024at2"/>
<dbReference type="InterPro" id="IPR039425">
    <property type="entry name" value="RNA_pol_sigma-70-like"/>
</dbReference>
<evidence type="ECO:0000256" key="1">
    <source>
        <dbReference type="ARBA" id="ARBA00010641"/>
    </source>
</evidence>
<keyword evidence="2" id="KW-0805">Transcription regulation</keyword>
<evidence type="ECO:0000256" key="2">
    <source>
        <dbReference type="ARBA" id="ARBA00023015"/>
    </source>
</evidence>
<dbReference type="InterPro" id="IPR007627">
    <property type="entry name" value="RNA_pol_sigma70_r2"/>
</dbReference>
<gene>
    <name evidence="7" type="ORF">SAMN04515674_106205</name>
</gene>
<dbReference type="AlphaFoldDB" id="A0A1I5TW81"/>
<proteinExistence type="inferred from homology"/>
<evidence type="ECO:0000313" key="7">
    <source>
        <dbReference type="EMBL" id="SFP86576.1"/>
    </source>
</evidence>
<dbReference type="PANTHER" id="PTHR43133:SF46">
    <property type="entry name" value="RNA POLYMERASE SIGMA-70 FACTOR ECF SUBFAMILY"/>
    <property type="match status" value="1"/>
</dbReference>
<evidence type="ECO:0000313" key="8">
    <source>
        <dbReference type="Proteomes" id="UP000199306"/>
    </source>
</evidence>
<dbReference type="GO" id="GO:0003677">
    <property type="term" value="F:DNA binding"/>
    <property type="evidence" value="ECO:0007669"/>
    <property type="project" value="InterPro"/>
</dbReference>
<evidence type="ECO:0000259" key="6">
    <source>
        <dbReference type="Pfam" id="PF08281"/>
    </source>
</evidence>
<evidence type="ECO:0000259" key="5">
    <source>
        <dbReference type="Pfam" id="PF04542"/>
    </source>
</evidence>
<dbReference type="SUPFAM" id="SSF88659">
    <property type="entry name" value="Sigma3 and sigma4 domains of RNA polymerase sigma factors"/>
    <property type="match status" value="1"/>
</dbReference>
<dbReference type="InterPro" id="IPR013325">
    <property type="entry name" value="RNA_pol_sigma_r2"/>
</dbReference>
<sequence>MSSPVKPTSMNGELLLWNRFREGDEKAFAQISRQYYRTLAHYGGKFTPNSQVIEDAIQDLLISLWVKRASLKEIESVKFYLLKSFRNQLFKNLKKFKASELDNTSIEETDVVFSFEESYIKEETDKHFKESISLSMSQLPERQKEVIYLRFYQDLSVEEISQLFHIKPQSVSNVIQRALANLRESWQLTISLLLWLTI</sequence>
<dbReference type="EMBL" id="FOXH01000006">
    <property type="protein sequence ID" value="SFP86576.1"/>
    <property type="molecule type" value="Genomic_DNA"/>
</dbReference>
<comment type="similarity">
    <text evidence="1">Belongs to the sigma-70 factor family. ECF subfamily.</text>
</comment>
<dbReference type="STRING" id="1079859.SAMN04515674_106205"/>
<feature type="domain" description="RNA polymerase sigma factor 70 region 4 type 2" evidence="6">
    <location>
        <begin position="132"/>
        <end position="182"/>
    </location>
</feature>
<keyword evidence="4" id="KW-0804">Transcription</keyword>
<dbReference type="PANTHER" id="PTHR43133">
    <property type="entry name" value="RNA POLYMERASE ECF-TYPE SIGMA FACTO"/>
    <property type="match status" value="1"/>
</dbReference>
<dbReference type="Proteomes" id="UP000199306">
    <property type="component" value="Unassembled WGS sequence"/>
</dbReference>
<name>A0A1I5TW81_9BACT</name>
<evidence type="ECO:0000256" key="4">
    <source>
        <dbReference type="ARBA" id="ARBA00023163"/>
    </source>
</evidence>
<evidence type="ECO:0000256" key="3">
    <source>
        <dbReference type="ARBA" id="ARBA00023082"/>
    </source>
</evidence>
<dbReference type="NCBIfam" id="TIGR02937">
    <property type="entry name" value="sigma70-ECF"/>
    <property type="match status" value="1"/>
</dbReference>
<dbReference type="Gene3D" id="1.10.1740.10">
    <property type="match status" value="1"/>
</dbReference>
<dbReference type="InterPro" id="IPR036388">
    <property type="entry name" value="WH-like_DNA-bd_sf"/>
</dbReference>
<feature type="domain" description="RNA polymerase sigma-70 region 2" evidence="5">
    <location>
        <begin position="33"/>
        <end position="95"/>
    </location>
</feature>
<dbReference type="GO" id="GO:0016987">
    <property type="term" value="F:sigma factor activity"/>
    <property type="evidence" value="ECO:0007669"/>
    <property type="project" value="UniProtKB-KW"/>
</dbReference>
<dbReference type="Pfam" id="PF04542">
    <property type="entry name" value="Sigma70_r2"/>
    <property type="match status" value="1"/>
</dbReference>
<dbReference type="GO" id="GO:0006352">
    <property type="term" value="P:DNA-templated transcription initiation"/>
    <property type="evidence" value="ECO:0007669"/>
    <property type="project" value="InterPro"/>
</dbReference>
<dbReference type="InterPro" id="IPR014284">
    <property type="entry name" value="RNA_pol_sigma-70_dom"/>
</dbReference>
<dbReference type="Pfam" id="PF08281">
    <property type="entry name" value="Sigma70_r4_2"/>
    <property type="match status" value="1"/>
</dbReference>
<dbReference type="InterPro" id="IPR013324">
    <property type="entry name" value="RNA_pol_sigma_r3/r4-like"/>
</dbReference>
<dbReference type="InterPro" id="IPR013249">
    <property type="entry name" value="RNA_pol_sigma70_r4_t2"/>
</dbReference>
<reference evidence="7 8" key="1">
    <citation type="submission" date="2016-10" db="EMBL/GenBank/DDBJ databases">
        <authorList>
            <person name="de Groot N.N."/>
        </authorList>
    </citation>
    <scope>NUCLEOTIDE SEQUENCE [LARGE SCALE GENOMIC DNA]</scope>
    <source>
        <strain evidence="8">E92,LMG 26720,CCM 7988</strain>
    </source>
</reference>